<dbReference type="SUPFAM" id="SSF56300">
    <property type="entry name" value="Metallo-dependent phosphatases"/>
    <property type="match status" value="1"/>
</dbReference>
<dbReference type="AlphaFoldDB" id="A0AB39VFN4"/>
<dbReference type="InterPro" id="IPR004843">
    <property type="entry name" value="Calcineurin-like_PHP"/>
</dbReference>
<dbReference type="KEGG" id="lrug:AB8B22_07240"/>
<dbReference type="GO" id="GO:0005737">
    <property type="term" value="C:cytoplasm"/>
    <property type="evidence" value="ECO:0007669"/>
    <property type="project" value="TreeGrafter"/>
</dbReference>
<dbReference type="GO" id="GO:0008803">
    <property type="term" value="F:bis(5'-nucleosyl)-tetraphosphatase (symmetrical) activity"/>
    <property type="evidence" value="ECO:0007669"/>
    <property type="project" value="TreeGrafter"/>
</dbReference>
<dbReference type="GO" id="GO:0016791">
    <property type="term" value="F:phosphatase activity"/>
    <property type="evidence" value="ECO:0007669"/>
    <property type="project" value="TreeGrafter"/>
</dbReference>
<feature type="domain" description="Calcineurin-like phosphoesterase" evidence="1">
    <location>
        <begin position="14"/>
        <end position="183"/>
    </location>
</feature>
<dbReference type="GO" id="GO:0110154">
    <property type="term" value="P:RNA decapping"/>
    <property type="evidence" value="ECO:0007669"/>
    <property type="project" value="TreeGrafter"/>
</dbReference>
<evidence type="ECO:0000259" key="1">
    <source>
        <dbReference type="Pfam" id="PF00149"/>
    </source>
</evidence>
<name>A0AB39VFN4_9FUSO</name>
<evidence type="ECO:0000313" key="2">
    <source>
        <dbReference type="EMBL" id="XDU66211.1"/>
    </source>
</evidence>
<dbReference type="Gene3D" id="3.60.21.10">
    <property type="match status" value="1"/>
</dbReference>
<accession>A0AB39VFN4</accession>
<dbReference type="InterPro" id="IPR050126">
    <property type="entry name" value="Ap4A_hydrolase"/>
</dbReference>
<dbReference type="RefSeq" id="WP_369710606.1">
    <property type="nucleotide sequence ID" value="NZ_CP165644.1"/>
</dbReference>
<sequence>MLKILKIKENEYRNIYVISDIHAHGNLLENLLKKIKYSKEDLFIVLGDSCDRGNELEKTYEILFKLKKENNLIHLLGNHEKMLEDYYMDINTKTYLMKENGGNGTKIILEDNEELKDNILDFIYEMPHIVESENYIFVHAGIDKKLSLENQDEKYILWTRDRFWLDKSSKNNKIIVFGHRIQEYGNIKVDNFYNYIGMDCGTYKFNRLGCYELKSKKIYMSEENI</sequence>
<protein>
    <submittedName>
        <fullName evidence="2">Metallophosphoesterase</fullName>
    </submittedName>
</protein>
<dbReference type="Pfam" id="PF00149">
    <property type="entry name" value="Metallophos"/>
    <property type="match status" value="1"/>
</dbReference>
<dbReference type="PANTHER" id="PTHR42850:SF4">
    <property type="entry name" value="ZINC-DEPENDENT ENDOPOLYPHOSPHATASE"/>
    <property type="match status" value="1"/>
</dbReference>
<reference evidence="2" key="1">
    <citation type="submission" date="2024-07" db="EMBL/GenBank/DDBJ databases">
        <authorList>
            <person name="Li X.-J."/>
            <person name="Wang X."/>
        </authorList>
    </citation>
    <scope>NUCLEOTIDE SEQUENCE</scope>
    <source>
        <strain evidence="2">HSP-334</strain>
    </source>
</reference>
<dbReference type="PANTHER" id="PTHR42850">
    <property type="entry name" value="METALLOPHOSPHOESTERASE"/>
    <property type="match status" value="1"/>
</dbReference>
<organism evidence="2">
    <name type="scientific">Leptotrichia rugosa</name>
    <dbReference type="NCBI Taxonomy" id="3239302"/>
    <lineage>
        <taxon>Bacteria</taxon>
        <taxon>Fusobacteriati</taxon>
        <taxon>Fusobacteriota</taxon>
        <taxon>Fusobacteriia</taxon>
        <taxon>Fusobacteriales</taxon>
        <taxon>Leptotrichiaceae</taxon>
        <taxon>Leptotrichia</taxon>
    </lineage>
</organism>
<gene>
    <name evidence="2" type="ORF">AB8B22_07240</name>
</gene>
<dbReference type="InterPro" id="IPR029052">
    <property type="entry name" value="Metallo-depent_PP-like"/>
</dbReference>
<dbReference type="EMBL" id="CP165644">
    <property type="protein sequence ID" value="XDU66211.1"/>
    <property type="molecule type" value="Genomic_DNA"/>
</dbReference>
<proteinExistence type="predicted"/>